<evidence type="ECO:0000313" key="1">
    <source>
        <dbReference type="EMBL" id="SUZ50303.1"/>
    </source>
</evidence>
<organism evidence="1">
    <name type="scientific">marine metagenome</name>
    <dbReference type="NCBI Taxonomy" id="408172"/>
    <lineage>
        <taxon>unclassified sequences</taxon>
        <taxon>metagenomes</taxon>
        <taxon>ecological metagenomes</taxon>
    </lineage>
</organism>
<protein>
    <submittedName>
        <fullName evidence="1">Uncharacterized protein</fullName>
    </submittedName>
</protein>
<accession>A0A381N9Q9</accession>
<name>A0A381N9Q9_9ZZZZ</name>
<gene>
    <name evidence="1" type="ORF">METZ01_LOCUS3157</name>
</gene>
<dbReference type="PROSITE" id="PS51257">
    <property type="entry name" value="PROKAR_LIPOPROTEIN"/>
    <property type="match status" value="1"/>
</dbReference>
<proteinExistence type="predicted"/>
<dbReference type="EMBL" id="UINC01000164">
    <property type="protein sequence ID" value="SUZ50303.1"/>
    <property type="molecule type" value="Genomic_DNA"/>
</dbReference>
<sequence>MIQQNKLYIFLSKRTVWFWFAGMLGCLKPASKSHHAECFFELRRGWSASSVVLFLDFPWLLTHFKITIYLLPNEVSSYAKMRLWFPNNPVGKVQSSQSEIIGNIIRYILVVELAPPTNTSNLNLNTRN</sequence>
<dbReference type="AlphaFoldDB" id="A0A381N9Q9"/>
<reference evidence="1" key="1">
    <citation type="submission" date="2018-05" db="EMBL/GenBank/DDBJ databases">
        <authorList>
            <person name="Lanie J.A."/>
            <person name="Ng W.-L."/>
            <person name="Kazmierczak K.M."/>
            <person name="Andrzejewski T.M."/>
            <person name="Davidsen T.M."/>
            <person name="Wayne K.J."/>
            <person name="Tettelin H."/>
            <person name="Glass J.I."/>
            <person name="Rusch D."/>
            <person name="Podicherti R."/>
            <person name="Tsui H.-C.T."/>
            <person name="Winkler M.E."/>
        </authorList>
    </citation>
    <scope>NUCLEOTIDE SEQUENCE</scope>
</reference>